<dbReference type="OrthoDB" id="45815at2157"/>
<evidence type="ECO:0000256" key="2">
    <source>
        <dbReference type="ARBA" id="ARBA00022448"/>
    </source>
</evidence>
<dbReference type="EMBL" id="BMOC01000006">
    <property type="protein sequence ID" value="GGJ03985.1"/>
    <property type="molecule type" value="Genomic_DNA"/>
</dbReference>
<evidence type="ECO:0000256" key="5">
    <source>
        <dbReference type="ARBA" id="ARBA00022989"/>
    </source>
</evidence>
<keyword evidence="2 7" id="KW-0813">Transport</keyword>
<feature type="transmembrane region" description="Helical" evidence="7">
    <location>
        <begin position="165"/>
        <end position="185"/>
    </location>
</feature>
<dbReference type="InterPro" id="IPR035906">
    <property type="entry name" value="MetI-like_sf"/>
</dbReference>
<feature type="transmembrane region" description="Helical" evidence="7">
    <location>
        <begin position="213"/>
        <end position="236"/>
    </location>
</feature>
<sequence length="351" mass="38417">MFDLYRRLSGALGRSSGNDNASGNEARTDGGVVSDRSVPEPGSESDPGPLARVGAAVDRRLGSDFLESSLFWLPPFLLIALFVYGAIIWNLLISLTDYRGFANAPDYGNLDFEMYTRALADPGFIDAAVNTLILLVAFTGATLAVGLLLAILIDRGIRFENAFRTIYLLPMSLSFVVTAQFWLWMYNFNNGIVNLLLGTVGIGPISFLGDQTIVLWAVIFALMWQFSGYAMVVYLAGLRAIPTEHYEAAQVDGASTLKMYWRVIIPQLKGATISAAVVLMVFGMKAFDFLYSLVGGYRPPNGADILATKMVREAYANLNWAYGAAIAIVLFGMALAVIGPYLVYEYRRNNL</sequence>
<dbReference type="RefSeq" id="WP_188786516.1">
    <property type="nucleotide sequence ID" value="NZ_BMOC01000006.1"/>
</dbReference>
<dbReference type="CDD" id="cd06261">
    <property type="entry name" value="TM_PBP2"/>
    <property type="match status" value="1"/>
</dbReference>
<dbReference type="PROSITE" id="PS50928">
    <property type="entry name" value="ABC_TM1"/>
    <property type="match status" value="1"/>
</dbReference>
<evidence type="ECO:0000256" key="6">
    <source>
        <dbReference type="ARBA" id="ARBA00023136"/>
    </source>
</evidence>
<name>A0A830EGW9_9EURY</name>
<dbReference type="GO" id="GO:0055085">
    <property type="term" value="P:transmembrane transport"/>
    <property type="evidence" value="ECO:0007669"/>
    <property type="project" value="InterPro"/>
</dbReference>
<evidence type="ECO:0000259" key="9">
    <source>
        <dbReference type="PROSITE" id="PS50928"/>
    </source>
</evidence>
<feature type="domain" description="ABC transmembrane type-1" evidence="9">
    <location>
        <begin position="128"/>
        <end position="339"/>
    </location>
</feature>
<gene>
    <name evidence="10" type="ORF">GCM10008995_12280</name>
</gene>
<keyword evidence="4 7" id="KW-0812">Transmembrane</keyword>
<organism evidence="10 11">
    <name type="scientific">Halobellus salinus</name>
    <dbReference type="NCBI Taxonomy" id="931585"/>
    <lineage>
        <taxon>Archaea</taxon>
        <taxon>Methanobacteriati</taxon>
        <taxon>Methanobacteriota</taxon>
        <taxon>Stenosarchaea group</taxon>
        <taxon>Halobacteria</taxon>
        <taxon>Halobacteriales</taxon>
        <taxon>Haloferacaceae</taxon>
        <taxon>Halobellus</taxon>
    </lineage>
</organism>
<dbReference type="InterPro" id="IPR000515">
    <property type="entry name" value="MetI-like"/>
</dbReference>
<evidence type="ECO:0000256" key="1">
    <source>
        <dbReference type="ARBA" id="ARBA00004651"/>
    </source>
</evidence>
<evidence type="ECO:0000313" key="11">
    <source>
        <dbReference type="Proteomes" id="UP000653099"/>
    </source>
</evidence>
<feature type="transmembrane region" description="Helical" evidence="7">
    <location>
        <begin position="268"/>
        <end position="287"/>
    </location>
</feature>
<keyword evidence="11" id="KW-1185">Reference proteome</keyword>
<feature type="transmembrane region" description="Helical" evidence="7">
    <location>
        <begin position="70"/>
        <end position="92"/>
    </location>
</feature>
<evidence type="ECO:0000256" key="3">
    <source>
        <dbReference type="ARBA" id="ARBA00022475"/>
    </source>
</evidence>
<feature type="compositionally biased region" description="Polar residues" evidence="8">
    <location>
        <begin position="15"/>
        <end position="25"/>
    </location>
</feature>
<dbReference type="PANTHER" id="PTHR30193">
    <property type="entry name" value="ABC TRANSPORTER PERMEASE PROTEIN"/>
    <property type="match status" value="1"/>
</dbReference>
<proteinExistence type="inferred from homology"/>
<reference evidence="10" key="2">
    <citation type="submission" date="2020-09" db="EMBL/GenBank/DDBJ databases">
        <authorList>
            <person name="Sun Q."/>
            <person name="Ohkuma M."/>
        </authorList>
    </citation>
    <scope>NUCLEOTIDE SEQUENCE</scope>
    <source>
        <strain evidence="10">JCM 14359</strain>
    </source>
</reference>
<dbReference type="Proteomes" id="UP000653099">
    <property type="component" value="Unassembled WGS sequence"/>
</dbReference>
<comment type="similarity">
    <text evidence="7">Belongs to the binding-protein-dependent transport system permease family.</text>
</comment>
<protein>
    <submittedName>
        <fullName evidence="10">Sugar ABC transporter permease</fullName>
    </submittedName>
</protein>
<feature type="region of interest" description="Disordered" evidence="8">
    <location>
        <begin position="14"/>
        <end position="51"/>
    </location>
</feature>
<keyword evidence="6 7" id="KW-0472">Membrane</keyword>
<keyword evidence="3" id="KW-1003">Cell membrane</keyword>
<evidence type="ECO:0000256" key="8">
    <source>
        <dbReference type="SAM" id="MobiDB-lite"/>
    </source>
</evidence>
<evidence type="ECO:0000256" key="4">
    <source>
        <dbReference type="ARBA" id="ARBA00022692"/>
    </source>
</evidence>
<dbReference type="InterPro" id="IPR051393">
    <property type="entry name" value="ABC_transporter_permease"/>
</dbReference>
<comment type="subcellular location">
    <subcellularLocation>
        <location evidence="1 7">Cell membrane</location>
        <topology evidence="1 7">Multi-pass membrane protein</topology>
    </subcellularLocation>
</comment>
<dbReference type="SUPFAM" id="SSF161098">
    <property type="entry name" value="MetI-like"/>
    <property type="match status" value="1"/>
</dbReference>
<keyword evidence="5 7" id="KW-1133">Transmembrane helix</keyword>
<feature type="transmembrane region" description="Helical" evidence="7">
    <location>
        <begin position="320"/>
        <end position="344"/>
    </location>
</feature>
<evidence type="ECO:0000313" key="10">
    <source>
        <dbReference type="EMBL" id="GGJ03985.1"/>
    </source>
</evidence>
<reference evidence="10" key="1">
    <citation type="journal article" date="2014" name="Int. J. Syst. Evol. Microbiol.">
        <title>Complete genome sequence of Corynebacterium casei LMG S-19264T (=DSM 44701T), isolated from a smear-ripened cheese.</title>
        <authorList>
            <consortium name="US DOE Joint Genome Institute (JGI-PGF)"/>
            <person name="Walter F."/>
            <person name="Albersmeier A."/>
            <person name="Kalinowski J."/>
            <person name="Ruckert C."/>
        </authorList>
    </citation>
    <scope>NUCLEOTIDE SEQUENCE</scope>
    <source>
        <strain evidence="10">JCM 14359</strain>
    </source>
</reference>
<comment type="caution">
    <text evidence="10">The sequence shown here is derived from an EMBL/GenBank/DDBJ whole genome shotgun (WGS) entry which is preliminary data.</text>
</comment>
<dbReference type="Gene3D" id="1.10.3720.10">
    <property type="entry name" value="MetI-like"/>
    <property type="match status" value="1"/>
</dbReference>
<dbReference type="AlphaFoldDB" id="A0A830EGW9"/>
<accession>A0A830EGW9</accession>
<evidence type="ECO:0000256" key="7">
    <source>
        <dbReference type="RuleBase" id="RU363032"/>
    </source>
</evidence>
<dbReference type="Pfam" id="PF00528">
    <property type="entry name" value="BPD_transp_1"/>
    <property type="match status" value="1"/>
</dbReference>
<dbReference type="PANTHER" id="PTHR30193:SF42">
    <property type="entry name" value="ABC TRANSPORTER PERMEASE PROTEIN"/>
    <property type="match status" value="1"/>
</dbReference>
<dbReference type="GO" id="GO:0005886">
    <property type="term" value="C:plasma membrane"/>
    <property type="evidence" value="ECO:0007669"/>
    <property type="project" value="UniProtKB-SubCell"/>
</dbReference>
<feature type="transmembrane region" description="Helical" evidence="7">
    <location>
        <begin position="132"/>
        <end position="153"/>
    </location>
</feature>